<evidence type="ECO:0000256" key="2">
    <source>
        <dbReference type="ARBA" id="ARBA00022692"/>
    </source>
</evidence>
<name>A0AAQ3LCA2_9BACT</name>
<feature type="transmembrane region" description="Helical" evidence="5">
    <location>
        <begin position="58"/>
        <end position="78"/>
    </location>
</feature>
<dbReference type="PANTHER" id="PTHR10361:SF28">
    <property type="entry name" value="P3 PROTEIN-RELATED"/>
    <property type="match status" value="1"/>
</dbReference>
<feature type="transmembrane region" description="Helical" evidence="5">
    <location>
        <begin position="182"/>
        <end position="202"/>
    </location>
</feature>
<dbReference type="AlphaFoldDB" id="A0AAQ3LCA2"/>
<keyword evidence="2 5" id="KW-0812">Transmembrane</keyword>
<protein>
    <submittedName>
        <fullName evidence="6">Bile acid:sodium symporter family protein</fullName>
    </submittedName>
</protein>
<feature type="transmembrane region" description="Helical" evidence="5">
    <location>
        <begin position="26"/>
        <end position="46"/>
    </location>
</feature>
<dbReference type="EMBL" id="CP136920">
    <property type="protein sequence ID" value="WOO43025.1"/>
    <property type="molecule type" value="Genomic_DNA"/>
</dbReference>
<feature type="transmembrane region" description="Helical" evidence="5">
    <location>
        <begin position="152"/>
        <end position="170"/>
    </location>
</feature>
<evidence type="ECO:0000256" key="4">
    <source>
        <dbReference type="ARBA" id="ARBA00023136"/>
    </source>
</evidence>
<dbReference type="InterPro" id="IPR004710">
    <property type="entry name" value="Bilac:Na_transpt"/>
</dbReference>
<dbReference type="RefSeq" id="WP_317835561.1">
    <property type="nucleotide sequence ID" value="NZ_CP136920.1"/>
</dbReference>
<dbReference type="Proteomes" id="UP001304300">
    <property type="component" value="Chromosome"/>
</dbReference>
<dbReference type="Gene3D" id="1.20.1530.20">
    <property type="match status" value="1"/>
</dbReference>
<organism evidence="6 7">
    <name type="scientific">Rubellicoccus peritrichatus</name>
    <dbReference type="NCBI Taxonomy" id="3080537"/>
    <lineage>
        <taxon>Bacteria</taxon>
        <taxon>Pseudomonadati</taxon>
        <taxon>Verrucomicrobiota</taxon>
        <taxon>Opitutia</taxon>
        <taxon>Puniceicoccales</taxon>
        <taxon>Cerasicoccaceae</taxon>
        <taxon>Rubellicoccus</taxon>
    </lineage>
</organism>
<keyword evidence="7" id="KW-1185">Reference proteome</keyword>
<comment type="subcellular location">
    <subcellularLocation>
        <location evidence="1">Membrane</location>
        <topology evidence="1">Multi-pass membrane protein</topology>
    </subcellularLocation>
</comment>
<dbReference type="KEGG" id="puo:RZN69_07960"/>
<keyword evidence="3 5" id="KW-1133">Transmembrane helix</keyword>
<keyword evidence="4 5" id="KW-0472">Membrane</keyword>
<evidence type="ECO:0000256" key="1">
    <source>
        <dbReference type="ARBA" id="ARBA00004141"/>
    </source>
</evidence>
<reference evidence="6 7" key="1">
    <citation type="submission" date="2023-10" db="EMBL/GenBank/DDBJ databases">
        <title>Rubellicoccus peritrichatus gen. nov., sp. nov., isolated from an algae of coral reef tank.</title>
        <authorList>
            <person name="Luo J."/>
        </authorList>
    </citation>
    <scope>NUCLEOTIDE SEQUENCE [LARGE SCALE GENOMIC DNA]</scope>
    <source>
        <strain evidence="6 7">CR14</strain>
    </source>
</reference>
<dbReference type="Pfam" id="PF01758">
    <property type="entry name" value="SBF"/>
    <property type="match status" value="1"/>
</dbReference>
<proteinExistence type="predicted"/>
<gene>
    <name evidence="6" type="ORF">RZN69_07960</name>
</gene>
<feature type="transmembrane region" description="Helical" evidence="5">
    <location>
        <begin position="208"/>
        <end position="231"/>
    </location>
</feature>
<dbReference type="GO" id="GO:0016020">
    <property type="term" value="C:membrane"/>
    <property type="evidence" value="ECO:0007669"/>
    <property type="project" value="UniProtKB-SubCell"/>
</dbReference>
<feature type="transmembrane region" description="Helical" evidence="5">
    <location>
        <begin position="115"/>
        <end position="140"/>
    </location>
</feature>
<evidence type="ECO:0000313" key="6">
    <source>
        <dbReference type="EMBL" id="WOO43025.1"/>
    </source>
</evidence>
<dbReference type="InterPro" id="IPR002657">
    <property type="entry name" value="BilAc:Na_symport/Acr3"/>
</dbReference>
<evidence type="ECO:0000256" key="5">
    <source>
        <dbReference type="SAM" id="Phobius"/>
    </source>
</evidence>
<dbReference type="InterPro" id="IPR038770">
    <property type="entry name" value="Na+/solute_symporter_sf"/>
</dbReference>
<accession>A0AAQ3LCA2</accession>
<dbReference type="PANTHER" id="PTHR10361">
    <property type="entry name" value="SODIUM-BILE ACID COTRANSPORTER"/>
    <property type="match status" value="1"/>
</dbReference>
<sequence>MLRIFFPSALIFSVLALILPNGFTWALPWIGTLLGIIMFGMGLTLTPENFRDVWKHKHLVLAGLAAQFTIMPLVALGLSEMLALAPAVTIGMVLVGSCPGGTASNVITYLARGNVALSVTLTMCSTLAAPLLTPLLIALLVGERIDVPIGSMMWAVSKIVLFPVIMGLIVRKVMGDRLKGVIRVFPYLSMFTIVFVIAIVIAKNQSTILALPWLIALAVVFHNAVGLAAGYGWGKILKANETDCRTLAIEVGMQNSGLAAALATKFFTPIAALPGAIFSLWHNLSGVALASWWSERGKVNK</sequence>
<feature type="transmembrane region" description="Helical" evidence="5">
    <location>
        <begin position="84"/>
        <end position="103"/>
    </location>
</feature>
<evidence type="ECO:0000256" key="3">
    <source>
        <dbReference type="ARBA" id="ARBA00022989"/>
    </source>
</evidence>
<evidence type="ECO:0000313" key="7">
    <source>
        <dbReference type="Proteomes" id="UP001304300"/>
    </source>
</evidence>